<dbReference type="Proteomes" id="UP000199069">
    <property type="component" value="Unassembled WGS sequence"/>
</dbReference>
<feature type="compositionally biased region" description="Basic and acidic residues" evidence="5">
    <location>
        <begin position="660"/>
        <end position="676"/>
    </location>
</feature>
<name>A0A0K3C9N6_RHOTO</name>
<feature type="transmembrane region" description="Helical" evidence="6">
    <location>
        <begin position="222"/>
        <end position="240"/>
    </location>
</feature>
<sequence length="818" mass="89062">MSGDAIELVWRAGDESRSTLTPVEHRSRLDSSVDEKTLAGTESVADEIKVVIDGAGIGERELEALPKDATAQGQVASSSKRPEPPTGIKLFFLLVALMLVEVLVGLDNTIVATATGTIANHFNALGDVGFYGAAYLLTCVAFQPLAGRAYAYYPQKLVFLVGLVIFEVGAVVAGCATSSAMVIVGRAIQGLGYSSLFIGILAICANTLPIRTQAVVTSLMNVSYGSGTVLGPLIGGALTSKASWRWTFWINAPVGVFAAVLVVLLCHPPLIPQTLPIRTRIARMDWGGALLLLGSMVCLLVALQEGGIKTAWSSGRMIGLLVGFAVLLVAFFALQTYLAESSSISVRLLTRNRSMAATSLVNFCCGASYYALLYYIPIRSQTVDGASPVRAGIELLPLIFLNMTAGIVAGWTVSKWGMVQPAMLVGTGFTAIGAGLHASMDQNTTEGQWIGYGIVVGTGMGALYMMSFLASQMLVDEEDKSKASSLVCFWQIFGGTVWVGASNAIYANKFKAGLEHIPGIDVQQVLDSGVDRFREVVPPELLDSVVEVCIDALFDVFLSCAILGAVGFVAVFGIRWVRIEDDKTEKREQEKADPSFGAELDPLPLICPNKRLERDSASTRPECDGVFRWQHWSGRRLCGRDGRGTPGEDGRIGGNPEGASQRDCREKCDRSSAGRTDGVEEQHRILVSHDRQTSPNPHRLDQRDKLVPPILHALFSQLYGNYHYRDTHFYRPQLDTYARSLPQLYNLPFLFGQLDFVDPDCFHHQAQVDQRRHLAIVYFSPQVDHYQTCIDKSDHFRPPRSIRLDAQAVAHLDSLHRS</sequence>
<dbReference type="InterPro" id="IPR020846">
    <property type="entry name" value="MFS_dom"/>
</dbReference>
<accession>A0A0K3C9N6</accession>
<dbReference type="EMBL" id="CWKI01000002">
    <property type="protein sequence ID" value="CTR05245.1"/>
    <property type="molecule type" value="Genomic_DNA"/>
</dbReference>
<gene>
    <name evidence="8" type="primary">FGENESH: predicted gene_2.275</name>
    <name evidence="8" type="ORF">BN2166_0011060</name>
</gene>
<feature type="compositionally biased region" description="Basic and acidic residues" evidence="5">
    <location>
        <begin position="640"/>
        <end position="651"/>
    </location>
</feature>
<proteinExistence type="predicted"/>
<feature type="transmembrane region" description="Helical" evidence="6">
    <location>
        <begin position="556"/>
        <end position="577"/>
    </location>
</feature>
<feature type="transmembrane region" description="Helical" evidence="6">
    <location>
        <begin position="355"/>
        <end position="375"/>
    </location>
</feature>
<dbReference type="InterPro" id="IPR036259">
    <property type="entry name" value="MFS_trans_sf"/>
</dbReference>
<dbReference type="PROSITE" id="PS50850">
    <property type="entry name" value="MFS"/>
    <property type="match status" value="1"/>
</dbReference>
<evidence type="ECO:0000259" key="7">
    <source>
        <dbReference type="PROSITE" id="PS50850"/>
    </source>
</evidence>
<dbReference type="GO" id="GO:0022857">
    <property type="term" value="F:transmembrane transporter activity"/>
    <property type="evidence" value="ECO:0007669"/>
    <property type="project" value="InterPro"/>
</dbReference>
<evidence type="ECO:0000256" key="2">
    <source>
        <dbReference type="ARBA" id="ARBA00022692"/>
    </source>
</evidence>
<feature type="transmembrane region" description="Helical" evidence="6">
    <location>
        <begin position="483"/>
        <end position="501"/>
    </location>
</feature>
<keyword evidence="4 6" id="KW-0472">Membrane</keyword>
<feature type="transmembrane region" description="Helical" evidence="6">
    <location>
        <begin position="450"/>
        <end position="471"/>
    </location>
</feature>
<feature type="region of interest" description="Disordered" evidence="5">
    <location>
        <begin position="640"/>
        <end position="676"/>
    </location>
</feature>
<dbReference type="CDD" id="cd17502">
    <property type="entry name" value="MFS_Azr1_MDR_like"/>
    <property type="match status" value="1"/>
</dbReference>
<dbReference type="OMA" id="YNTAITQ"/>
<protein>
    <submittedName>
        <fullName evidence="8">BY PROTMAP: gi|342319950|gb|EGU11895.1| Major Facilitator Superfamily protein [Rhodotorula glutinis ATCC 204091]</fullName>
    </submittedName>
</protein>
<dbReference type="GO" id="GO:0005886">
    <property type="term" value="C:plasma membrane"/>
    <property type="evidence" value="ECO:0007669"/>
    <property type="project" value="TreeGrafter"/>
</dbReference>
<dbReference type="Gene3D" id="1.20.1720.10">
    <property type="entry name" value="Multidrug resistance protein D"/>
    <property type="match status" value="1"/>
</dbReference>
<feature type="transmembrane region" description="Helical" evidence="6">
    <location>
        <begin position="286"/>
        <end position="303"/>
    </location>
</feature>
<organism evidence="8 9">
    <name type="scientific">Rhodotorula toruloides</name>
    <name type="common">Yeast</name>
    <name type="synonym">Rhodosporidium toruloides</name>
    <dbReference type="NCBI Taxonomy" id="5286"/>
    <lineage>
        <taxon>Eukaryota</taxon>
        <taxon>Fungi</taxon>
        <taxon>Dikarya</taxon>
        <taxon>Basidiomycota</taxon>
        <taxon>Pucciniomycotina</taxon>
        <taxon>Microbotryomycetes</taxon>
        <taxon>Sporidiobolales</taxon>
        <taxon>Sporidiobolaceae</taxon>
        <taxon>Rhodotorula</taxon>
    </lineage>
</organism>
<evidence type="ECO:0000313" key="9">
    <source>
        <dbReference type="Proteomes" id="UP000199069"/>
    </source>
</evidence>
<dbReference type="Gene3D" id="1.20.1250.20">
    <property type="entry name" value="MFS general substrate transporter like domains"/>
    <property type="match status" value="1"/>
</dbReference>
<dbReference type="InterPro" id="IPR011701">
    <property type="entry name" value="MFS"/>
</dbReference>
<dbReference type="PANTHER" id="PTHR23501:SF198">
    <property type="entry name" value="AZOLE RESISTANCE PROTEIN 1-RELATED"/>
    <property type="match status" value="1"/>
</dbReference>
<feature type="domain" description="Major facilitator superfamily (MFS) profile" evidence="7">
    <location>
        <begin position="93"/>
        <end position="579"/>
    </location>
</feature>
<evidence type="ECO:0000256" key="6">
    <source>
        <dbReference type="SAM" id="Phobius"/>
    </source>
</evidence>
<evidence type="ECO:0000256" key="4">
    <source>
        <dbReference type="ARBA" id="ARBA00023136"/>
    </source>
</evidence>
<dbReference type="AlphaFoldDB" id="A0A0K3C9N6"/>
<dbReference type="PANTHER" id="PTHR23501">
    <property type="entry name" value="MAJOR FACILITATOR SUPERFAMILY"/>
    <property type="match status" value="1"/>
</dbReference>
<feature type="transmembrane region" description="Helical" evidence="6">
    <location>
        <begin position="246"/>
        <end position="266"/>
    </location>
</feature>
<evidence type="ECO:0000256" key="1">
    <source>
        <dbReference type="ARBA" id="ARBA00004141"/>
    </source>
</evidence>
<evidence type="ECO:0000256" key="5">
    <source>
        <dbReference type="SAM" id="MobiDB-lite"/>
    </source>
</evidence>
<keyword evidence="9" id="KW-1185">Reference proteome</keyword>
<feature type="transmembrane region" description="Helical" evidence="6">
    <location>
        <begin position="190"/>
        <end position="210"/>
    </location>
</feature>
<dbReference type="Pfam" id="PF07690">
    <property type="entry name" value="MFS_1"/>
    <property type="match status" value="1"/>
</dbReference>
<dbReference type="SUPFAM" id="SSF103473">
    <property type="entry name" value="MFS general substrate transporter"/>
    <property type="match status" value="1"/>
</dbReference>
<comment type="subcellular location">
    <subcellularLocation>
        <location evidence="1">Membrane</location>
        <topology evidence="1">Multi-pass membrane protein</topology>
    </subcellularLocation>
</comment>
<feature type="transmembrane region" description="Helical" evidence="6">
    <location>
        <begin position="90"/>
        <end position="116"/>
    </location>
</feature>
<evidence type="ECO:0000256" key="3">
    <source>
        <dbReference type="ARBA" id="ARBA00022989"/>
    </source>
</evidence>
<feature type="transmembrane region" description="Helical" evidence="6">
    <location>
        <begin position="128"/>
        <end position="145"/>
    </location>
</feature>
<feature type="transmembrane region" description="Helical" evidence="6">
    <location>
        <begin position="315"/>
        <end position="334"/>
    </location>
</feature>
<keyword evidence="2 6" id="KW-0812">Transmembrane</keyword>
<feature type="transmembrane region" description="Helical" evidence="6">
    <location>
        <begin position="395"/>
        <end position="414"/>
    </location>
</feature>
<feature type="transmembrane region" description="Helical" evidence="6">
    <location>
        <begin position="157"/>
        <end position="184"/>
    </location>
</feature>
<reference evidence="8 9" key="1">
    <citation type="submission" date="2015-07" db="EMBL/GenBank/DDBJ databases">
        <authorList>
            <person name="Cajimat M.N.B."/>
            <person name="Milazzo M.L."/>
            <person name="Fulhorst C.F."/>
        </authorList>
    </citation>
    <scope>NUCLEOTIDE SEQUENCE [LARGE SCALE GENOMIC DNA]</scope>
    <source>
        <strain evidence="8">Single colony</strain>
    </source>
</reference>
<keyword evidence="3 6" id="KW-1133">Transmembrane helix</keyword>
<evidence type="ECO:0000313" key="8">
    <source>
        <dbReference type="EMBL" id="CTR05245.1"/>
    </source>
</evidence>